<evidence type="ECO:0000313" key="8">
    <source>
        <dbReference type="EMBL" id="OIR00341.1"/>
    </source>
</evidence>
<evidence type="ECO:0000259" key="6">
    <source>
        <dbReference type="PROSITE" id="PS50110"/>
    </source>
</evidence>
<dbReference type="EMBL" id="MLJW01000096">
    <property type="protein sequence ID" value="OIR00341.1"/>
    <property type="molecule type" value="Genomic_DNA"/>
</dbReference>
<reference evidence="8" key="1">
    <citation type="submission" date="2016-10" db="EMBL/GenBank/DDBJ databases">
        <title>Sequence of Gallionella enrichment culture.</title>
        <authorList>
            <person name="Poehlein A."/>
            <person name="Muehling M."/>
            <person name="Daniel R."/>
        </authorList>
    </citation>
    <scope>NUCLEOTIDE SEQUENCE</scope>
</reference>
<organism evidence="8">
    <name type="scientific">mine drainage metagenome</name>
    <dbReference type="NCBI Taxonomy" id="410659"/>
    <lineage>
        <taxon>unclassified sequences</taxon>
        <taxon>metagenomes</taxon>
        <taxon>ecological metagenomes</taxon>
    </lineage>
</organism>
<comment type="caution">
    <text evidence="8">The sequence shown here is derived from an EMBL/GenBank/DDBJ whole genome shotgun (WGS) entry which is preliminary data.</text>
</comment>
<evidence type="ECO:0000256" key="2">
    <source>
        <dbReference type="ARBA" id="ARBA00022500"/>
    </source>
</evidence>
<gene>
    <name evidence="8" type="primary">cheB_10</name>
    <name evidence="8" type="ORF">GALL_175940</name>
</gene>
<dbReference type="SUPFAM" id="SSF52172">
    <property type="entry name" value="CheY-like"/>
    <property type="match status" value="1"/>
</dbReference>
<dbReference type="Gene3D" id="3.40.50.180">
    <property type="entry name" value="Methylesterase CheB, C-terminal domain"/>
    <property type="match status" value="1"/>
</dbReference>
<dbReference type="CDD" id="cd17541">
    <property type="entry name" value="REC_CheB-like"/>
    <property type="match status" value="1"/>
</dbReference>
<dbReference type="InterPro" id="IPR000673">
    <property type="entry name" value="Sig_transdc_resp-reg_Me-estase"/>
</dbReference>
<dbReference type="HAMAP" id="MF_00099">
    <property type="entry name" value="CheB_chemtxs"/>
    <property type="match status" value="1"/>
</dbReference>
<dbReference type="InterPro" id="IPR008248">
    <property type="entry name" value="CheB-like"/>
</dbReference>
<dbReference type="AlphaFoldDB" id="A0A1J5S7X4"/>
<dbReference type="PANTHER" id="PTHR42872:SF6">
    <property type="entry name" value="PROTEIN-GLUTAMATE METHYLESTERASE_PROTEIN-GLUTAMINE GLUTAMINASE"/>
    <property type="match status" value="1"/>
</dbReference>
<evidence type="ECO:0000256" key="1">
    <source>
        <dbReference type="ARBA" id="ARBA00022490"/>
    </source>
</evidence>
<dbReference type="GO" id="GO:0005737">
    <property type="term" value="C:cytoplasm"/>
    <property type="evidence" value="ECO:0007669"/>
    <property type="project" value="InterPro"/>
</dbReference>
<sequence length="356" mass="37649">MTMATLNRIRVLVVDDSALMRQMISALLSADPAIDVVGTAPDPYVAREKIKALNPDVLTLDVEMPRMDGIAFLERLMSLHPMPVVMVSTLTQSGADVTLRALELGAVDVFCKPGAGESRTLADLGPQLVEMVKSAARARVRALGERKRPQTRVADVYRTNNRLVAIGASTGGVEALRDIITVLPADSPPVVVTQHMPPKFTASFAQRLNGMAAVSVCEAEDNQPIVFGHVYIAPGDRHLTVRRSGASYVTCLHDGPLVSGHRPSVDVLFTSVAEVCGGAAVGALLTGMGRDGAQGLLAMRKAGAATIGEDESSCVVYGMPRAAKDLGAVQFELPLPLIPSEILRLCSEPGRKGVPS</sequence>
<evidence type="ECO:0000256" key="5">
    <source>
        <dbReference type="ARBA" id="ARBA00048267"/>
    </source>
</evidence>
<accession>A0A1J5S7X4</accession>
<evidence type="ECO:0000256" key="4">
    <source>
        <dbReference type="ARBA" id="ARBA00039140"/>
    </source>
</evidence>
<dbReference type="InterPro" id="IPR035909">
    <property type="entry name" value="CheB_C"/>
</dbReference>
<dbReference type="SMART" id="SM00448">
    <property type="entry name" value="REC"/>
    <property type="match status" value="1"/>
</dbReference>
<dbReference type="Pfam" id="PF01339">
    <property type="entry name" value="CheB_methylest"/>
    <property type="match status" value="1"/>
</dbReference>
<dbReference type="GO" id="GO:0006935">
    <property type="term" value="P:chemotaxis"/>
    <property type="evidence" value="ECO:0007669"/>
    <property type="project" value="UniProtKB-KW"/>
</dbReference>
<keyword evidence="1" id="KW-0963">Cytoplasm</keyword>
<dbReference type="NCBIfam" id="NF001965">
    <property type="entry name" value="PRK00742.1"/>
    <property type="match status" value="1"/>
</dbReference>
<dbReference type="CDD" id="cd16432">
    <property type="entry name" value="CheB_Rec"/>
    <property type="match status" value="1"/>
</dbReference>
<comment type="catalytic activity">
    <reaction evidence="5">
        <text>[protein]-L-glutamate 5-O-methyl ester + H2O = L-glutamyl-[protein] + methanol + H(+)</text>
        <dbReference type="Rhea" id="RHEA:23236"/>
        <dbReference type="Rhea" id="RHEA-COMP:10208"/>
        <dbReference type="Rhea" id="RHEA-COMP:10311"/>
        <dbReference type="ChEBI" id="CHEBI:15377"/>
        <dbReference type="ChEBI" id="CHEBI:15378"/>
        <dbReference type="ChEBI" id="CHEBI:17790"/>
        <dbReference type="ChEBI" id="CHEBI:29973"/>
        <dbReference type="ChEBI" id="CHEBI:82795"/>
        <dbReference type="EC" id="3.1.1.61"/>
    </reaction>
</comment>
<dbReference type="PROSITE" id="PS50122">
    <property type="entry name" value="CHEB"/>
    <property type="match status" value="1"/>
</dbReference>
<keyword evidence="2" id="KW-0145">Chemotaxis</keyword>
<protein>
    <recommendedName>
        <fullName evidence="4">protein-glutamate methylesterase</fullName>
        <ecNumber evidence="4">3.1.1.61</ecNumber>
    </recommendedName>
</protein>
<dbReference type="NCBIfam" id="NF009206">
    <property type="entry name" value="PRK12555.1"/>
    <property type="match status" value="1"/>
</dbReference>
<dbReference type="EC" id="3.1.1.61" evidence="4"/>
<dbReference type="GO" id="GO:0008984">
    <property type="term" value="F:protein-glutamate methylesterase activity"/>
    <property type="evidence" value="ECO:0007669"/>
    <property type="project" value="UniProtKB-EC"/>
</dbReference>
<evidence type="ECO:0000256" key="3">
    <source>
        <dbReference type="ARBA" id="ARBA00022801"/>
    </source>
</evidence>
<dbReference type="Pfam" id="PF00072">
    <property type="entry name" value="Response_reg"/>
    <property type="match status" value="1"/>
</dbReference>
<dbReference type="InterPro" id="IPR011006">
    <property type="entry name" value="CheY-like_superfamily"/>
</dbReference>
<evidence type="ECO:0000259" key="7">
    <source>
        <dbReference type="PROSITE" id="PS50122"/>
    </source>
</evidence>
<dbReference type="InterPro" id="IPR001789">
    <property type="entry name" value="Sig_transdc_resp-reg_receiver"/>
</dbReference>
<dbReference type="SUPFAM" id="SSF52738">
    <property type="entry name" value="Methylesterase CheB, C-terminal domain"/>
    <property type="match status" value="1"/>
</dbReference>
<dbReference type="Gene3D" id="3.40.50.2300">
    <property type="match status" value="1"/>
</dbReference>
<keyword evidence="3 8" id="KW-0378">Hydrolase</keyword>
<dbReference type="PANTHER" id="PTHR42872">
    <property type="entry name" value="PROTEIN-GLUTAMATE METHYLESTERASE/PROTEIN-GLUTAMINE GLUTAMINASE"/>
    <property type="match status" value="1"/>
</dbReference>
<feature type="domain" description="CheB-type methylesterase" evidence="7">
    <location>
        <begin position="157"/>
        <end position="343"/>
    </location>
</feature>
<dbReference type="PROSITE" id="PS50110">
    <property type="entry name" value="RESPONSE_REGULATORY"/>
    <property type="match status" value="1"/>
</dbReference>
<dbReference type="GO" id="GO:0000156">
    <property type="term" value="F:phosphorelay response regulator activity"/>
    <property type="evidence" value="ECO:0007669"/>
    <property type="project" value="InterPro"/>
</dbReference>
<feature type="domain" description="Response regulatory" evidence="6">
    <location>
        <begin position="10"/>
        <end position="127"/>
    </location>
</feature>
<name>A0A1J5S7X4_9ZZZZ</name>
<dbReference type="PIRSF" id="PIRSF000876">
    <property type="entry name" value="RR_chemtxs_CheB"/>
    <property type="match status" value="1"/>
</dbReference>
<proteinExistence type="inferred from homology"/>